<dbReference type="PIRSF" id="PIRSF000137">
    <property type="entry name" value="Alcohol_oxidase"/>
    <property type="match status" value="1"/>
</dbReference>
<keyword evidence="4 5" id="KW-0274">FAD</keyword>
<dbReference type="PANTHER" id="PTHR11552:SF147">
    <property type="entry name" value="CHOLINE DEHYDROGENASE, MITOCHONDRIAL"/>
    <property type="match status" value="1"/>
</dbReference>
<sequence>MTQDFDHIIVGAGSAGCVLANRLSEDGRRSVLLIEAGGPDSSPFHAMPLGFMAAMADPAKDWGYMSEPEPNLDGRHLPLPRGRVLGGCSTTNGMIYMRGHARDYDEWRDLGCPGWGYDDVLPYFRKMETSWRGAGPWHGGDGPIQVTPVRHRALLTEQILASAAAAGFPHSDDLSGERQEGFSLSEVTVDRRGRRSSAARAYLRPALKRPNLRLISGAQVTRVLFQGRRAVGVEYRGEGATHQARARRDVILAGGAYNSPHLLMLSGVGPGAQLREHGIGVVVDSPGVGANLSEHPIVYMDFATSGDTFLKQLRLDRAALSVLRWALLGTGPFASQITSCAALLRTLPELERPDIQLMVMPVRLDAKIWTPGLGKRLQDMFSIMVIQLHPESRGRLTLRSADMADTPRIELNLLSHERDFAELRRGIRAVRTLFGAGPLATRVLREARPGAERQSDAELDAYIRANLRITQHPVGTCRMGRGDGAVVDPSLRVIGAENLRVVDASIMPTVPGGNTNAPVIMVAEKAADLIRQQD</sequence>
<dbReference type="Gene3D" id="3.50.50.60">
    <property type="entry name" value="FAD/NAD(P)-binding domain"/>
    <property type="match status" value="1"/>
</dbReference>
<dbReference type="InterPro" id="IPR007867">
    <property type="entry name" value="GMC_OxRtase_C"/>
</dbReference>
<feature type="domain" description="Glucose-methanol-choline oxidoreductase N-terminal" evidence="6">
    <location>
        <begin position="255"/>
        <end position="269"/>
    </location>
</feature>
<dbReference type="SUPFAM" id="SSF54373">
    <property type="entry name" value="FAD-linked reductases, C-terminal domain"/>
    <property type="match status" value="1"/>
</dbReference>
<evidence type="ECO:0000256" key="4">
    <source>
        <dbReference type="ARBA" id="ARBA00022827"/>
    </source>
</evidence>
<comment type="similarity">
    <text evidence="2">Belongs to the GMC oxidoreductase family.</text>
</comment>
<evidence type="ECO:0000313" key="8">
    <source>
        <dbReference type="Proteomes" id="UP000197153"/>
    </source>
</evidence>
<dbReference type="SUPFAM" id="SSF51905">
    <property type="entry name" value="FAD/NAD(P)-binding domain"/>
    <property type="match status" value="1"/>
</dbReference>
<dbReference type="Pfam" id="PF00732">
    <property type="entry name" value="GMC_oxred_N"/>
    <property type="match status" value="1"/>
</dbReference>
<evidence type="ECO:0000256" key="1">
    <source>
        <dbReference type="ARBA" id="ARBA00001974"/>
    </source>
</evidence>
<dbReference type="Proteomes" id="UP000197153">
    <property type="component" value="Chromosome 4"/>
</dbReference>
<dbReference type="InterPro" id="IPR012132">
    <property type="entry name" value="GMC_OxRdtase"/>
</dbReference>
<proteinExistence type="inferred from homology"/>
<evidence type="ECO:0000256" key="2">
    <source>
        <dbReference type="ARBA" id="ARBA00010790"/>
    </source>
</evidence>
<feature type="binding site" evidence="5">
    <location>
        <position position="84"/>
    </location>
    <ligand>
        <name>FAD</name>
        <dbReference type="ChEBI" id="CHEBI:57692"/>
    </ligand>
</feature>
<dbReference type="KEGG" id="nao:Y958_28990"/>
<name>A0A248K2D9_9PROT</name>
<protein>
    <submittedName>
        <fullName evidence="7">Glucose-methanol-choline oxidoreductase</fullName>
    </submittedName>
</protein>
<dbReference type="EMBL" id="CP022113">
    <property type="protein sequence ID" value="ASG25010.1"/>
    <property type="molecule type" value="Genomic_DNA"/>
</dbReference>
<dbReference type="PANTHER" id="PTHR11552">
    <property type="entry name" value="GLUCOSE-METHANOL-CHOLINE GMC OXIDOREDUCTASE"/>
    <property type="match status" value="1"/>
</dbReference>
<accession>A0A248K2D9</accession>
<dbReference type="AlphaFoldDB" id="A0A248K2D9"/>
<dbReference type="InterPro" id="IPR036188">
    <property type="entry name" value="FAD/NAD-bd_sf"/>
</dbReference>
<keyword evidence="3" id="KW-0285">Flavoprotein</keyword>
<gene>
    <name evidence="7" type="ORF">Y958_28990</name>
</gene>
<evidence type="ECO:0000313" key="7">
    <source>
        <dbReference type="EMBL" id="ASG25010.1"/>
    </source>
</evidence>
<dbReference type="GO" id="GO:0016614">
    <property type="term" value="F:oxidoreductase activity, acting on CH-OH group of donors"/>
    <property type="evidence" value="ECO:0007669"/>
    <property type="project" value="InterPro"/>
</dbReference>
<reference evidence="7 8" key="1">
    <citation type="submission" date="2017-06" db="EMBL/GenBank/DDBJ databases">
        <title>Complete genome sequence of Nitrospirillum amazonense strain CBAmC, an endophytic nitrogen-fixing and plant growth-promoting bacterium, isolated from sugarcane.</title>
        <authorList>
            <person name="Schwab S."/>
            <person name="dos Santos Teixeira K.R."/>
            <person name="Simoes Araujo J.L."/>
            <person name="Soares Vidal M."/>
            <person name="Borges de Freitas H.R."/>
            <person name="Rivello Crivelaro A.L."/>
            <person name="Bueno de Camargo Nunes A."/>
            <person name="dos Santos C.M."/>
            <person name="Palmeira da Silva Rosa D."/>
            <person name="da Silva Padilha D."/>
            <person name="da Silva E."/>
            <person name="Araujo Terra L."/>
            <person name="Soares Mendes V."/>
            <person name="Farinelli L."/>
            <person name="Magalhaes Cruz L."/>
            <person name="Baldani J.I."/>
        </authorList>
    </citation>
    <scope>NUCLEOTIDE SEQUENCE [LARGE SCALE GENOMIC DNA]</scope>
    <source>
        <strain evidence="7 8">CBAmC</strain>
    </source>
</reference>
<keyword evidence="8" id="KW-1185">Reference proteome</keyword>
<organism evidence="7 8">
    <name type="scientific">Nitrospirillum viridazoti CBAmc</name>
    <dbReference type="NCBI Taxonomy" id="1441467"/>
    <lineage>
        <taxon>Bacteria</taxon>
        <taxon>Pseudomonadati</taxon>
        <taxon>Pseudomonadota</taxon>
        <taxon>Alphaproteobacteria</taxon>
        <taxon>Rhodospirillales</taxon>
        <taxon>Azospirillaceae</taxon>
        <taxon>Nitrospirillum</taxon>
        <taxon>Nitrospirillum viridazoti</taxon>
    </lineage>
</organism>
<evidence type="ECO:0000256" key="3">
    <source>
        <dbReference type="ARBA" id="ARBA00022630"/>
    </source>
</evidence>
<dbReference type="GO" id="GO:0050660">
    <property type="term" value="F:flavin adenine dinucleotide binding"/>
    <property type="evidence" value="ECO:0007669"/>
    <property type="project" value="InterPro"/>
</dbReference>
<dbReference type="RefSeq" id="WP_088875402.1">
    <property type="nucleotide sequence ID" value="NZ_CP022113.1"/>
</dbReference>
<dbReference type="Pfam" id="PF05199">
    <property type="entry name" value="GMC_oxred_C"/>
    <property type="match status" value="1"/>
</dbReference>
<dbReference type="InterPro" id="IPR000172">
    <property type="entry name" value="GMC_OxRdtase_N"/>
</dbReference>
<dbReference type="Gene3D" id="3.30.560.10">
    <property type="entry name" value="Glucose Oxidase, domain 3"/>
    <property type="match status" value="1"/>
</dbReference>
<evidence type="ECO:0000259" key="6">
    <source>
        <dbReference type="PROSITE" id="PS00624"/>
    </source>
</evidence>
<feature type="binding site" evidence="5">
    <location>
        <position position="220"/>
    </location>
    <ligand>
        <name>FAD</name>
        <dbReference type="ChEBI" id="CHEBI:57692"/>
    </ligand>
</feature>
<dbReference type="PROSITE" id="PS00624">
    <property type="entry name" value="GMC_OXRED_2"/>
    <property type="match status" value="1"/>
</dbReference>
<evidence type="ECO:0000256" key="5">
    <source>
        <dbReference type="PIRSR" id="PIRSR000137-2"/>
    </source>
</evidence>
<comment type="cofactor">
    <cofactor evidence="1 5">
        <name>FAD</name>
        <dbReference type="ChEBI" id="CHEBI:57692"/>
    </cofactor>
</comment>